<protein>
    <submittedName>
        <fullName evidence="1">Acyltransferase</fullName>
    </submittedName>
</protein>
<organism evidence="1 2">
    <name type="scientific">Lentibacillus populi</name>
    <dbReference type="NCBI Taxonomy" id="1827502"/>
    <lineage>
        <taxon>Bacteria</taxon>
        <taxon>Bacillati</taxon>
        <taxon>Bacillota</taxon>
        <taxon>Bacilli</taxon>
        <taxon>Bacillales</taxon>
        <taxon>Bacillaceae</taxon>
        <taxon>Lentibacillus</taxon>
    </lineage>
</organism>
<sequence length="226" mass="23620">MSTIPKSVKLGNHVAIEQDVMIGENVVIGHHTTILRGTEIGDNVTIGCNCVLGIEPSVNERMRKTFKANNGLVIQCGTRIGHLVSIYSGTSIGENVFIGDHAGIRENVSIGAESVIGRAAIVELNTTIGKSCTVQTNAYITGDTTLEDRVFIGPCVSMSNDKYMGAKPYSLKGPYIKTGAKIGNNASLLPGITIGVNTVIGAGAVVTRNMEDGIVAAGVPARKIPS</sequence>
<keyword evidence="1" id="KW-0808">Transferase</keyword>
<dbReference type="PANTHER" id="PTHR43300">
    <property type="entry name" value="ACETYLTRANSFERASE"/>
    <property type="match status" value="1"/>
</dbReference>
<dbReference type="AlphaFoldDB" id="A0A9W5TYQ6"/>
<dbReference type="RefSeq" id="WP_230856210.1">
    <property type="nucleotide sequence ID" value="NZ_BMJD01000024.1"/>
</dbReference>
<dbReference type="InterPro" id="IPR001451">
    <property type="entry name" value="Hexapep"/>
</dbReference>
<dbReference type="Pfam" id="PF14602">
    <property type="entry name" value="Hexapep_2"/>
    <property type="match status" value="1"/>
</dbReference>
<dbReference type="GO" id="GO:0016746">
    <property type="term" value="F:acyltransferase activity"/>
    <property type="evidence" value="ECO:0007669"/>
    <property type="project" value="UniProtKB-KW"/>
</dbReference>
<keyword evidence="2" id="KW-1185">Reference proteome</keyword>
<comment type="caution">
    <text evidence="1">The sequence shown here is derived from an EMBL/GenBank/DDBJ whole genome shotgun (WGS) entry which is preliminary data.</text>
</comment>
<reference evidence="1" key="2">
    <citation type="submission" date="2020-09" db="EMBL/GenBank/DDBJ databases">
        <authorList>
            <person name="Sun Q."/>
            <person name="Zhou Y."/>
        </authorList>
    </citation>
    <scope>NUCLEOTIDE SEQUENCE</scope>
    <source>
        <strain evidence="1">CGMCC 1.15454</strain>
    </source>
</reference>
<evidence type="ECO:0000313" key="2">
    <source>
        <dbReference type="Proteomes" id="UP000621492"/>
    </source>
</evidence>
<dbReference type="InterPro" id="IPR050179">
    <property type="entry name" value="Trans_hexapeptide_repeat"/>
</dbReference>
<keyword evidence="1" id="KW-0012">Acyltransferase</keyword>
<dbReference type="SUPFAM" id="SSF51161">
    <property type="entry name" value="Trimeric LpxA-like enzymes"/>
    <property type="match status" value="1"/>
</dbReference>
<dbReference type="PANTHER" id="PTHR43300:SF4">
    <property type="entry name" value="ACYL-[ACYL-CARRIER-PROTEIN]--UDP-N-ACETYLGLUCOSAMINE O-ACYLTRANSFERASE"/>
    <property type="match status" value="1"/>
</dbReference>
<dbReference type="Proteomes" id="UP000621492">
    <property type="component" value="Unassembled WGS sequence"/>
</dbReference>
<dbReference type="EMBL" id="BMJD01000024">
    <property type="protein sequence ID" value="GGB49036.1"/>
    <property type="molecule type" value="Genomic_DNA"/>
</dbReference>
<gene>
    <name evidence="1" type="ORF">GCM10011409_28280</name>
</gene>
<evidence type="ECO:0000313" key="1">
    <source>
        <dbReference type="EMBL" id="GGB49036.1"/>
    </source>
</evidence>
<dbReference type="InterPro" id="IPR011004">
    <property type="entry name" value="Trimer_LpxA-like_sf"/>
</dbReference>
<dbReference type="CDD" id="cd03358">
    <property type="entry name" value="LbH_WxcM_N_like"/>
    <property type="match status" value="1"/>
</dbReference>
<dbReference type="Pfam" id="PF00132">
    <property type="entry name" value="Hexapep"/>
    <property type="match status" value="3"/>
</dbReference>
<dbReference type="Gene3D" id="2.160.10.10">
    <property type="entry name" value="Hexapeptide repeat proteins"/>
    <property type="match status" value="1"/>
</dbReference>
<name>A0A9W5TYQ6_9BACI</name>
<reference evidence="1" key="1">
    <citation type="journal article" date="2014" name="Int. J. Syst. Evol. Microbiol.">
        <title>Complete genome sequence of Corynebacterium casei LMG S-19264T (=DSM 44701T), isolated from a smear-ripened cheese.</title>
        <authorList>
            <consortium name="US DOE Joint Genome Institute (JGI-PGF)"/>
            <person name="Walter F."/>
            <person name="Albersmeier A."/>
            <person name="Kalinowski J."/>
            <person name="Ruckert C."/>
        </authorList>
    </citation>
    <scope>NUCLEOTIDE SEQUENCE</scope>
    <source>
        <strain evidence="1">CGMCC 1.15454</strain>
    </source>
</reference>
<proteinExistence type="predicted"/>
<accession>A0A9W5TYQ6</accession>